<dbReference type="SUPFAM" id="SSF57756">
    <property type="entry name" value="Retrovirus zinc finger-like domains"/>
    <property type="match status" value="1"/>
</dbReference>
<keyword evidence="1" id="KW-0863">Zinc-finger</keyword>
<dbReference type="Pfam" id="PF00098">
    <property type="entry name" value="zf-CCHC"/>
    <property type="match status" value="1"/>
</dbReference>
<evidence type="ECO:0000313" key="3">
    <source>
        <dbReference type="EMBL" id="POS88297.1"/>
    </source>
</evidence>
<accession>A0A2S4Q221</accession>
<evidence type="ECO:0000313" key="4">
    <source>
        <dbReference type="Proteomes" id="UP000237438"/>
    </source>
</evidence>
<dbReference type="GO" id="GO:0003676">
    <property type="term" value="F:nucleic acid binding"/>
    <property type="evidence" value="ECO:0007669"/>
    <property type="project" value="InterPro"/>
</dbReference>
<name>A0A2S4Q221_9PEZI</name>
<dbReference type="AlphaFoldDB" id="A0A2S4Q221"/>
<dbReference type="OrthoDB" id="3596098at2759"/>
<reference evidence="3 4" key="1">
    <citation type="submission" date="2017-10" db="EMBL/GenBank/DDBJ databases">
        <title>Development of genomic resources for the powdery mildew, Erysiphe pulchra.</title>
        <authorList>
            <person name="Wadl P.A."/>
            <person name="Mack B.M."/>
            <person name="Moore G."/>
            <person name="Beltz S.B."/>
        </authorList>
    </citation>
    <scope>NUCLEOTIDE SEQUENCE [LARGE SCALE GENOMIC DNA]</scope>
    <source>
        <strain evidence="3">Cflorida</strain>
    </source>
</reference>
<dbReference type="Proteomes" id="UP000237438">
    <property type="component" value="Unassembled WGS sequence"/>
</dbReference>
<dbReference type="InterPro" id="IPR001878">
    <property type="entry name" value="Znf_CCHC"/>
</dbReference>
<dbReference type="EMBL" id="PEDP01000012">
    <property type="protein sequence ID" value="POS88297.1"/>
    <property type="molecule type" value="Genomic_DNA"/>
</dbReference>
<evidence type="ECO:0000259" key="2">
    <source>
        <dbReference type="PROSITE" id="PS50158"/>
    </source>
</evidence>
<protein>
    <recommendedName>
        <fullName evidence="2">CCHC-type domain-containing protein</fullName>
    </recommendedName>
</protein>
<sequence length="544" mass="62101">MNGSQHSQDRRNASNPPPVCFNCGVPGHFVVACPQPSREMPAGIGVAHAQGLKSQNRQVHLQHRNFPLHQQTIYPNQLCGASIEPTSHPTYNAPSSPVLSHHQPAFQSNYYLAPQLNGPQYLSSSSYASQNYHYGPLSHQLSTSNQLYSAQNSNYLGSSPPTHHSTHPCQWSFKSHSSSGHESSYRAPFFSHQKRKSIAKNTKYPQSYPRTFKFKKLKTQNPKVCSGVIANTSEDYITISHQPLTTQNVTHKLQTDIHNSESSHIGLQAQLNVKKENEDVNVNVNVEVDHREELWEWEFNAIFREPSAIETVELAQPLAAGFKSTPVPLTQPWSLLVPSISRYARKDNAKEFARSIRCSPQWSYLQEDPAFTDIKLDSPLISINEILAWIAMRREVDINFQNTYKNSYSKTLSPKRVRPYESEKHNQHDVDIQNKVDTQCIIEEPSKKKRKLISLETQDILDSLNTNSLLPVCCLEDNPYKEKNLDEDMKKTQKSKTTFLSRDTSEKEQHTCELTVFAAYRSVFKIFTLSHFPSRLTTFYSRRW</sequence>
<keyword evidence="1" id="KW-0862">Zinc</keyword>
<dbReference type="PROSITE" id="PS50158">
    <property type="entry name" value="ZF_CCHC"/>
    <property type="match status" value="1"/>
</dbReference>
<feature type="domain" description="CCHC-type" evidence="2">
    <location>
        <begin position="20"/>
        <end position="35"/>
    </location>
</feature>
<keyword evidence="4" id="KW-1185">Reference proteome</keyword>
<proteinExistence type="predicted"/>
<comment type="caution">
    <text evidence="3">The sequence shown here is derived from an EMBL/GenBank/DDBJ whole genome shotgun (WGS) entry which is preliminary data.</text>
</comment>
<dbReference type="GO" id="GO:0008270">
    <property type="term" value="F:zinc ion binding"/>
    <property type="evidence" value="ECO:0007669"/>
    <property type="project" value="UniProtKB-KW"/>
</dbReference>
<dbReference type="InterPro" id="IPR036875">
    <property type="entry name" value="Znf_CCHC_sf"/>
</dbReference>
<dbReference type="STRING" id="225359.A0A2S4Q221"/>
<dbReference type="SMART" id="SM00343">
    <property type="entry name" value="ZnF_C2HC"/>
    <property type="match status" value="1"/>
</dbReference>
<gene>
    <name evidence="3" type="ORF">EPUL_000092</name>
</gene>
<evidence type="ECO:0000256" key="1">
    <source>
        <dbReference type="PROSITE-ProRule" id="PRU00047"/>
    </source>
</evidence>
<keyword evidence="1" id="KW-0479">Metal-binding</keyword>
<organism evidence="3 4">
    <name type="scientific">Erysiphe pulchra</name>
    <dbReference type="NCBI Taxonomy" id="225359"/>
    <lineage>
        <taxon>Eukaryota</taxon>
        <taxon>Fungi</taxon>
        <taxon>Dikarya</taxon>
        <taxon>Ascomycota</taxon>
        <taxon>Pezizomycotina</taxon>
        <taxon>Leotiomycetes</taxon>
        <taxon>Erysiphales</taxon>
        <taxon>Erysiphaceae</taxon>
        <taxon>Erysiphe</taxon>
    </lineage>
</organism>